<dbReference type="GO" id="GO:0009252">
    <property type="term" value="P:peptidoglycan biosynthetic process"/>
    <property type="evidence" value="ECO:0007669"/>
    <property type="project" value="UniProtKB-UniPathway"/>
</dbReference>
<comment type="similarity">
    <text evidence="1">Belongs to the MurCDEF family. MurE subfamily.</text>
</comment>
<evidence type="ECO:0000259" key="10">
    <source>
        <dbReference type="Pfam" id="PF02875"/>
    </source>
</evidence>
<dbReference type="InterPro" id="IPR036565">
    <property type="entry name" value="Mur-like_cat_sf"/>
</dbReference>
<dbReference type="InterPro" id="IPR005761">
    <property type="entry name" value="UDP-N-AcMur-Glu-dNH2Pim_ligase"/>
</dbReference>
<feature type="domain" description="Mur ligase C-terminal" evidence="10">
    <location>
        <begin position="289"/>
        <end position="421"/>
    </location>
</feature>
<evidence type="ECO:0000313" key="13">
    <source>
        <dbReference type="Proteomes" id="UP000231263"/>
    </source>
</evidence>
<dbReference type="Pfam" id="PF08245">
    <property type="entry name" value="Mur_ligase_M"/>
    <property type="match status" value="1"/>
</dbReference>
<evidence type="ECO:0000256" key="7">
    <source>
        <dbReference type="ARBA" id="ARBA00022984"/>
    </source>
</evidence>
<evidence type="ECO:0000256" key="1">
    <source>
        <dbReference type="ARBA" id="ARBA00005898"/>
    </source>
</evidence>
<dbReference type="Proteomes" id="UP000231263">
    <property type="component" value="Unassembled WGS sequence"/>
</dbReference>
<dbReference type="EMBL" id="PFWT01000025">
    <property type="protein sequence ID" value="PJA45837.1"/>
    <property type="molecule type" value="Genomic_DNA"/>
</dbReference>
<organism evidence="12 13">
    <name type="scientific">Candidatus Uhrbacteria bacterium CG_4_9_14_3_um_filter_41_35</name>
    <dbReference type="NCBI Taxonomy" id="1975034"/>
    <lineage>
        <taxon>Bacteria</taxon>
        <taxon>Candidatus Uhriibacteriota</taxon>
    </lineage>
</organism>
<gene>
    <name evidence="12" type="ORF">CO173_04685</name>
</gene>
<sequence>MIGWCKNMLHKIKQIIPKPWLQSYHWSLAKISAFAYGYPSNKLIVIGVTGTNGKSSTVQFIEQMLVATGAKVGYTTTAGFKIAGEAIENKMKMTMPGRFYLQSLMHKMVKTGCDYAIIETSSQGIDQFRHLGINYDVVVFTNLTPEHIEAHGGFENYKKAKGKLFKHLIDSPKKTINKKVIYKISVLNADDEYSDYFAKFRADRTIWYQFNEDEAGDGEDFGQDRLSANIVKHSQTGVTMAVNGLEFKVRLSANFQIKNIVAAMGALVAVGLPLRDIVASAEKVEPLPGRFEIVDLGQDFMVIVDYAYEPYAISALLKSVKALKPKRIIGVHGSAGGGRDVARRAPIGRLAGEQEDIVIVTNEDPYDDDPRKIIEQVAKGAVSAGKKEGVDLFLIDNRNAGIEKAIMLAEKGDIVILTGKGNEPVMAVAHGKKIPWSDKASAISAMKKKLTL</sequence>
<dbReference type="NCBIfam" id="TIGR01085">
    <property type="entry name" value="murE"/>
    <property type="match status" value="1"/>
</dbReference>
<evidence type="ECO:0000256" key="6">
    <source>
        <dbReference type="ARBA" id="ARBA00022960"/>
    </source>
</evidence>
<keyword evidence="8 9" id="KW-0961">Cell wall biogenesis/degradation</keyword>
<dbReference type="GO" id="GO:0004326">
    <property type="term" value="F:tetrahydrofolylpolyglutamate synthase activity"/>
    <property type="evidence" value="ECO:0007669"/>
    <property type="project" value="InterPro"/>
</dbReference>
<dbReference type="SUPFAM" id="SSF53244">
    <property type="entry name" value="MurD-like peptide ligases, peptide-binding domain"/>
    <property type="match status" value="1"/>
</dbReference>
<dbReference type="Gene3D" id="3.90.190.20">
    <property type="entry name" value="Mur ligase, C-terminal domain"/>
    <property type="match status" value="1"/>
</dbReference>
<dbReference type="GO" id="GO:0005737">
    <property type="term" value="C:cytoplasm"/>
    <property type="evidence" value="ECO:0007669"/>
    <property type="project" value="UniProtKB-SubCell"/>
</dbReference>
<evidence type="ECO:0000256" key="8">
    <source>
        <dbReference type="ARBA" id="ARBA00023316"/>
    </source>
</evidence>
<dbReference type="Gene3D" id="3.40.1190.10">
    <property type="entry name" value="Mur-like, catalytic domain"/>
    <property type="match status" value="1"/>
</dbReference>
<keyword evidence="4" id="KW-0547">Nucleotide-binding</keyword>
<evidence type="ECO:0008006" key="14">
    <source>
        <dbReference type="Google" id="ProtNLM"/>
    </source>
</evidence>
<dbReference type="PANTHER" id="PTHR23135:SF4">
    <property type="entry name" value="UDP-N-ACETYLMURAMOYL-L-ALANYL-D-GLUTAMATE--2,6-DIAMINOPIMELATE LIGASE MURE HOMOLOG, CHLOROPLASTIC"/>
    <property type="match status" value="1"/>
</dbReference>
<dbReference type="GO" id="GO:0005524">
    <property type="term" value="F:ATP binding"/>
    <property type="evidence" value="ECO:0007669"/>
    <property type="project" value="UniProtKB-KW"/>
</dbReference>
<comment type="subcellular location">
    <subcellularLocation>
        <location evidence="9">Cytoplasm</location>
    </subcellularLocation>
</comment>
<keyword evidence="2" id="KW-0963">Cytoplasm</keyword>
<reference evidence="13" key="1">
    <citation type="submission" date="2017-09" db="EMBL/GenBank/DDBJ databases">
        <title>Depth-based differentiation of microbial function through sediment-hosted aquifers and enrichment of novel symbionts in the deep terrestrial subsurface.</title>
        <authorList>
            <person name="Probst A.J."/>
            <person name="Ladd B."/>
            <person name="Jarett J.K."/>
            <person name="Geller-Mcgrath D.E."/>
            <person name="Sieber C.M.K."/>
            <person name="Emerson J.B."/>
            <person name="Anantharaman K."/>
            <person name="Thomas B.C."/>
            <person name="Malmstrom R."/>
            <person name="Stieglmeier M."/>
            <person name="Klingl A."/>
            <person name="Woyke T."/>
            <person name="Ryan C.M."/>
            <person name="Banfield J.F."/>
        </authorList>
    </citation>
    <scope>NUCLEOTIDE SEQUENCE [LARGE SCALE GENOMIC DNA]</scope>
</reference>
<dbReference type="GO" id="GO:0051301">
    <property type="term" value="P:cell division"/>
    <property type="evidence" value="ECO:0007669"/>
    <property type="project" value="UniProtKB-KW"/>
</dbReference>
<protein>
    <recommendedName>
        <fullName evidence="14">UDP-N-acetylmuramoyl-L-alanyl-D-glutamate--2, 6-diaminopimelate ligase</fullName>
    </recommendedName>
</protein>
<dbReference type="AlphaFoldDB" id="A0A2M7XD80"/>
<dbReference type="UniPathway" id="UPA00219"/>
<evidence type="ECO:0000256" key="4">
    <source>
        <dbReference type="ARBA" id="ARBA00022741"/>
    </source>
</evidence>
<dbReference type="PANTHER" id="PTHR23135">
    <property type="entry name" value="MUR LIGASE FAMILY MEMBER"/>
    <property type="match status" value="1"/>
</dbReference>
<keyword evidence="6 9" id="KW-0133">Cell shape</keyword>
<name>A0A2M7XD80_9BACT</name>
<evidence type="ECO:0000256" key="3">
    <source>
        <dbReference type="ARBA" id="ARBA00022598"/>
    </source>
</evidence>
<feature type="domain" description="Mur ligase central" evidence="11">
    <location>
        <begin position="48"/>
        <end position="266"/>
    </location>
</feature>
<accession>A0A2M7XD80</accession>
<dbReference type="PROSITE" id="PS01011">
    <property type="entry name" value="FOLYLPOLYGLU_SYNT_1"/>
    <property type="match status" value="1"/>
</dbReference>
<keyword evidence="3" id="KW-0436">Ligase</keyword>
<dbReference type="GO" id="GO:0071555">
    <property type="term" value="P:cell wall organization"/>
    <property type="evidence" value="ECO:0007669"/>
    <property type="project" value="UniProtKB-KW"/>
</dbReference>
<evidence type="ECO:0000259" key="11">
    <source>
        <dbReference type="Pfam" id="PF08245"/>
    </source>
</evidence>
<dbReference type="Pfam" id="PF02875">
    <property type="entry name" value="Mur_ligase_C"/>
    <property type="match status" value="1"/>
</dbReference>
<keyword evidence="5" id="KW-0067">ATP-binding</keyword>
<comment type="caution">
    <text evidence="12">The sequence shown here is derived from an EMBL/GenBank/DDBJ whole genome shotgun (WGS) entry which is preliminary data.</text>
</comment>
<keyword evidence="7 9" id="KW-0573">Peptidoglycan synthesis</keyword>
<dbReference type="InterPro" id="IPR036615">
    <property type="entry name" value="Mur_ligase_C_dom_sf"/>
</dbReference>
<dbReference type="InterPro" id="IPR004101">
    <property type="entry name" value="Mur_ligase_C"/>
</dbReference>
<keyword evidence="9" id="KW-0131">Cell cycle</keyword>
<evidence type="ECO:0000313" key="12">
    <source>
        <dbReference type="EMBL" id="PJA45837.1"/>
    </source>
</evidence>
<proteinExistence type="inferred from homology"/>
<dbReference type="InterPro" id="IPR013221">
    <property type="entry name" value="Mur_ligase_cen"/>
</dbReference>
<comment type="pathway">
    <text evidence="9">Cell wall biogenesis; peptidoglycan biosynthesis.</text>
</comment>
<dbReference type="InterPro" id="IPR018109">
    <property type="entry name" value="Folylpolyglutamate_synth_CS"/>
</dbReference>
<evidence type="ECO:0000256" key="2">
    <source>
        <dbReference type="ARBA" id="ARBA00022490"/>
    </source>
</evidence>
<evidence type="ECO:0000256" key="9">
    <source>
        <dbReference type="RuleBase" id="RU004135"/>
    </source>
</evidence>
<dbReference type="GO" id="GO:0008360">
    <property type="term" value="P:regulation of cell shape"/>
    <property type="evidence" value="ECO:0007669"/>
    <property type="project" value="UniProtKB-KW"/>
</dbReference>
<evidence type="ECO:0000256" key="5">
    <source>
        <dbReference type="ARBA" id="ARBA00022840"/>
    </source>
</evidence>
<keyword evidence="9" id="KW-0132">Cell division</keyword>
<dbReference type="SUPFAM" id="SSF53623">
    <property type="entry name" value="MurD-like peptide ligases, catalytic domain"/>
    <property type="match status" value="1"/>
</dbReference>